<evidence type="ECO:0000313" key="2">
    <source>
        <dbReference type="EMBL" id="MCO8269016.1"/>
    </source>
</evidence>
<keyword evidence="1" id="KW-0472">Membrane</keyword>
<feature type="transmembrane region" description="Helical" evidence="1">
    <location>
        <begin position="215"/>
        <end position="232"/>
    </location>
</feature>
<reference evidence="2 3" key="1">
    <citation type="submission" date="2022-06" db="EMBL/GenBank/DDBJ databases">
        <title>New Species of the Genus Actinoplanes, ActinopZanes ferrugineus.</title>
        <authorList>
            <person name="Ding P."/>
        </authorList>
    </citation>
    <scope>NUCLEOTIDE SEQUENCE [LARGE SCALE GENOMIC DNA]</scope>
    <source>
        <strain evidence="2 3">TRM88003</strain>
    </source>
</reference>
<evidence type="ECO:0000313" key="3">
    <source>
        <dbReference type="Proteomes" id="UP001523369"/>
    </source>
</evidence>
<keyword evidence="1" id="KW-1133">Transmembrane helix</keyword>
<name>A0ABT1DG25_9ACTN</name>
<dbReference type="Proteomes" id="UP001523369">
    <property type="component" value="Unassembled WGS sequence"/>
</dbReference>
<dbReference type="EMBL" id="JAMYJR010000001">
    <property type="protein sequence ID" value="MCO8269016.1"/>
    <property type="molecule type" value="Genomic_DNA"/>
</dbReference>
<evidence type="ECO:0008006" key="4">
    <source>
        <dbReference type="Google" id="ProtNLM"/>
    </source>
</evidence>
<feature type="transmembrane region" description="Helical" evidence="1">
    <location>
        <begin position="413"/>
        <end position="432"/>
    </location>
</feature>
<keyword evidence="3" id="KW-1185">Reference proteome</keyword>
<dbReference type="RefSeq" id="WP_253235160.1">
    <property type="nucleotide sequence ID" value="NZ_JAMYJR010000001.1"/>
</dbReference>
<keyword evidence="1" id="KW-0812">Transmembrane</keyword>
<sequence length="568" mass="60364">MTTQIHVLDHAAPRTGSGPSRSRLRPVGWIAAALAAVAAIGMSLWSALNNDVTYALGGIATAGRGGVSVWDVFIARPVAYRLLMAFLDALVPDGASLSTAHLITHLGADLLVAGVAVVVFLGLRRSLNARAGALVAAATGLALIVSPPWHFLEPDWVAALVAALAVGAALAPRRLWLGALLGGFAAFLAIAVKLATFPLSALALLLVFALDRRRAAWAAGTMLGLTVIWYFATRHFLPWETLWLADQANLVANSPIHHGIRWHDIHRLLVGLGDVTVLSPVVAVAPAAAAALVRRVEPGRPRWIATAIAVAAAGPALASAYGQGEFFMYHFAAVPVLAAGVWATAFALCPAARMPLLVSTAVVAVASFVLLRRPPEWRHDNVTAVTLAFAAAAVLAAVVTWRNHGRAARPAPTAAGVFALIAATVLATLPNAPLAFSGYNYALGVERPNGTGYAALRERIGPDTPVIYLSFGSINYLLGNPTQCRYPSPQWLQRGTYVRPVRSTRSYADNFRCLTDDRQARYLVWQPSWFSQTKSSAEVRTVLYNRFDCSLPARIPAPKGLVVCPART</sequence>
<feature type="transmembrane region" description="Helical" evidence="1">
    <location>
        <begin position="355"/>
        <end position="371"/>
    </location>
</feature>
<accession>A0ABT1DG25</accession>
<proteinExistence type="predicted"/>
<feature type="transmembrane region" description="Helical" evidence="1">
    <location>
        <begin position="184"/>
        <end position="209"/>
    </location>
</feature>
<feature type="transmembrane region" description="Helical" evidence="1">
    <location>
        <begin position="303"/>
        <end position="321"/>
    </location>
</feature>
<comment type="caution">
    <text evidence="2">The sequence shown here is derived from an EMBL/GenBank/DDBJ whole genome shotgun (WGS) entry which is preliminary data.</text>
</comment>
<gene>
    <name evidence="2" type="ORF">M1L60_00260</name>
</gene>
<feature type="transmembrane region" description="Helical" evidence="1">
    <location>
        <begin position="130"/>
        <end position="150"/>
    </location>
</feature>
<protein>
    <recommendedName>
        <fullName evidence="4">Glycosyltransferase RgtA/B/C/D-like domain-containing protein</fullName>
    </recommendedName>
</protein>
<evidence type="ECO:0000256" key="1">
    <source>
        <dbReference type="SAM" id="Phobius"/>
    </source>
</evidence>
<feature type="transmembrane region" description="Helical" evidence="1">
    <location>
        <begin position="383"/>
        <end position="401"/>
    </location>
</feature>
<organism evidence="2 3">
    <name type="scientific">Paractinoplanes aksuensis</name>
    <dbReference type="NCBI Taxonomy" id="2939490"/>
    <lineage>
        <taxon>Bacteria</taxon>
        <taxon>Bacillati</taxon>
        <taxon>Actinomycetota</taxon>
        <taxon>Actinomycetes</taxon>
        <taxon>Micromonosporales</taxon>
        <taxon>Micromonosporaceae</taxon>
        <taxon>Paractinoplanes</taxon>
    </lineage>
</organism>
<feature type="transmembrane region" description="Helical" evidence="1">
    <location>
        <begin position="327"/>
        <end position="348"/>
    </location>
</feature>
<feature type="transmembrane region" description="Helical" evidence="1">
    <location>
        <begin position="102"/>
        <end position="123"/>
    </location>
</feature>
<feature type="transmembrane region" description="Helical" evidence="1">
    <location>
        <begin position="27"/>
        <end position="48"/>
    </location>
</feature>